<comment type="caution">
    <text evidence="2">The sequence shown here is derived from an EMBL/GenBank/DDBJ whole genome shotgun (WGS) entry which is preliminary data.</text>
</comment>
<sequence>MPNLITGPGQIEWNGLLLGDGTEYLVQSLTGWRELPGVDVGTENRPMVHGAWAGRVLAQERIVTAELTIVPLDGEVGRVVAELEAATSPSEDAAEAELTVEDYPGERRSVWGQITRRAIPLASGYRQRITGVAIQWNCADPRLYAPVDREVSTGLPSSGGGLDYPLSYPLSYGAPGASGAVPAENAGNVPTSPRLTVTGSCVRPQVVNQTTGKTLDFDLVLGPGERLEIDCRNGTALLNGTGDRLYAITGESVPVEDFDLVPGPNTVAFRAAQPDPAATLAVRWRDAWL</sequence>
<dbReference type="Gene3D" id="2.60.120.860">
    <property type="match status" value="1"/>
</dbReference>
<dbReference type="RefSeq" id="WP_160823321.1">
    <property type="nucleotide sequence ID" value="NZ_JBHSXE010000001.1"/>
</dbReference>
<proteinExistence type="predicted"/>
<dbReference type="Pfam" id="PF22768">
    <property type="entry name" value="SPP1_Dit"/>
    <property type="match status" value="1"/>
</dbReference>
<dbReference type="Proteomes" id="UP001596380">
    <property type="component" value="Unassembled WGS sequence"/>
</dbReference>
<feature type="domain" description="Siphovirus-type tail component C-terminal" evidence="1">
    <location>
        <begin position="187"/>
        <end position="288"/>
    </location>
</feature>
<name>A0ABW2CT91_9ACTN</name>
<gene>
    <name evidence="2" type="ORF">ACFQKB_33330</name>
</gene>
<organism evidence="2 3">
    <name type="scientific">Actinomadura yumaensis</name>
    <dbReference type="NCBI Taxonomy" id="111807"/>
    <lineage>
        <taxon>Bacteria</taxon>
        <taxon>Bacillati</taxon>
        <taxon>Actinomycetota</taxon>
        <taxon>Actinomycetes</taxon>
        <taxon>Streptosporangiales</taxon>
        <taxon>Thermomonosporaceae</taxon>
        <taxon>Actinomadura</taxon>
    </lineage>
</organism>
<accession>A0ABW2CT91</accession>
<evidence type="ECO:0000313" key="3">
    <source>
        <dbReference type="Proteomes" id="UP001596380"/>
    </source>
</evidence>
<evidence type="ECO:0000313" key="2">
    <source>
        <dbReference type="EMBL" id="MFC6884682.1"/>
    </source>
</evidence>
<dbReference type="InterPro" id="IPR054738">
    <property type="entry name" value="Siphovirus-type_tail_C"/>
</dbReference>
<dbReference type="EMBL" id="JBHSXS010000029">
    <property type="protein sequence ID" value="MFC6884682.1"/>
    <property type="molecule type" value="Genomic_DNA"/>
</dbReference>
<reference evidence="3" key="1">
    <citation type="journal article" date="2019" name="Int. J. Syst. Evol. Microbiol.">
        <title>The Global Catalogue of Microorganisms (GCM) 10K type strain sequencing project: providing services to taxonomists for standard genome sequencing and annotation.</title>
        <authorList>
            <consortium name="The Broad Institute Genomics Platform"/>
            <consortium name="The Broad Institute Genome Sequencing Center for Infectious Disease"/>
            <person name="Wu L."/>
            <person name="Ma J."/>
        </authorList>
    </citation>
    <scope>NUCLEOTIDE SEQUENCE [LARGE SCALE GENOMIC DNA]</scope>
    <source>
        <strain evidence="3">JCM 3369</strain>
    </source>
</reference>
<protein>
    <submittedName>
        <fullName evidence="2">Phage tail domain-containing protein</fullName>
    </submittedName>
</protein>
<evidence type="ECO:0000259" key="1">
    <source>
        <dbReference type="Pfam" id="PF22768"/>
    </source>
</evidence>
<keyword evidence="3" id="KW-1185">Reference proteome</keyword>